<evidence type="ECO:0000256" key="1">
    <source>
        <dbReference type="ARBA" id="ARBA00022500"/>
    </source>
</evidence>
<dbReference type="STRING" id="1173022.Cri9333_3529"/>
<dbReference type="EMBL" id="CP003620">
    <property type="protein sequence ID" value="AFZ14354.1"/>
    <property type="molecule type" value="Genomic_DNA"/>
</dbReference>
<keyword evidence="2" id="KW-0378">Hydrolase</keyword>
<dbReference type="eggNOG" id="COG1776">
    <property type="taxonomic scope" value="Bacteria"/>
</dbReference>
<dbReference type="PANTHER" id="PTHR43693:SF1">
    <property type="entry name" value="PROTEIN PHOSPHATASE CHEZ"/>
    <property type="match status" value="1"/>
</dbReference>
<dbReference type="PANTHER" id="PTHR43693">
    <property type="entry name" value="PROTEIN PHOSPHATASE CHEZ"/>
    <property type="match status" value="1"/>
</dbReference>
<organism evidence="3 4">
    <name type="scientific">Crinalium epipsammum PCC 9333</name>
    <dbReference type="NCBI Taxonomy" id="1173022"/>
    <lineage>
        <taxon>Bacteria</taxon>
        <taxon>Bacillati</taxon>
        <taxon>Cyanobacteriota</taxon>
        <taxon>Cyanophyceae</taxon>
        <taxon>Gomontiellales</taxon>
        <taxon>Gomontiellaceae</taxon>
        <taxon>Crinalium</taxon>
    </lineage>
</organism>
<dbReference type="RefSeq" id="WP_015204459.1">
    <property type="nucleotide sequence ID" value="NC_019753.1"/>
</dbReference>
<accession>K9W3I3</accession>
<gene>
    <name evidence="3" type="ORF">Cri9333_3529</name>
</gene>
<protein>
    <submittedName>
        <fullName evidence="3">CheC, inhibitor of MCP methylation</fullName>
    </submittedName>
</protein>
<dbReference type="InterPro" id="IPR028976">
    <property type="entry name" value="CheC-like_sf"/>
</dbReference>
<proteinExistence type="predicted"/>
<dbReference type="CDD" id="cd17910">
    <property type="entry name" value="CheC_ClassII"/>
    <property type="match status" value="1"/>
</dbReference>
<dbReference type="HOGENOM" id="CLU_087860_0_2_3"/>
<dbReference type="SUPFAM" id="SSF103039">
    <property type="entry name" value="CheC-like"/>
    <property type="match status" value="1"/>
</dbReference>
<name>K9W3I3_9CYAN</name>
<dbReference type="InterPro" id="IPR050992">
    <property type="entry name" value="CheZ_family_phosphatases"/>
</dbReference>
<dbReference type="OrthoDB" id="456328at2"/>
<dbReference type="Proteomes" id="UP000010472">
    <property type="component" value="Chromosome"/>
</dbReference>
<dbReference type="KEGG" id="cep:Cri9333_3529"/>
<keyword evidence="1" id="KW-0145">Chemotaxis</keyword>
<dbReference type="GO" id="GO:0006935">
    <property type="term" value="P:chemotaxis"/>
    <property type="evidence" value="ECO:0007669"/>
    <property type="project" value="UniProtKB-KW"/>
</dbReference>
<evidence type="ECO:0000256" key="2">
    <source>
        <dbReference type="ARBA" id="ARBA00022801"/>
    </source>
</evidence>
<dbReference type="GO" id="GO:0016787">
    <property type="term" value="F:hydrolase activity"/>
    <property type="evidence" value="ECO:0007669"/>
    <property type="project" value="UniProtKB-KW"/>
</dbReference>
<dbReference type="PATRIC" id="fig|1173022.3.peg.3803"/>
<dbReference type="AlphaFoldDB" id="K9W3I3"/>
<evidence type="ECO:0000313" key="4">
    <source>
        <dbReference type="Proteomes" id="UP000010472"/>
    </source>
</evidence>
<evidence type="ECO:0000313" key="3">
    <source>
        <dbReference type="EMBL" id="AFZ14354.1"/>
    </source>
</evidence>
<sequence>MLITAQHRDALIELINISFARTAASLSELTGDRVVLEQPDVYIHPISTLNTILANSLAGDLATVEQVFTGSISGNAMLLLNYQGALELTKLFVPTASRNTHSLDSSACEVLTEIGNILLNACLGMFGNLLNIPVCFSAPRLHLDVLDQLINSIAGEELSYSLVVSTTFSMRDKSVTGYLMLLLSLDSLESLIQAVEIWASPIAGSTSNSEIEIIIN</sequence>
<dbReference type="Gene3D" id="3.40.1550.10">
    <property type="entry name" value="CheC-like"/>
    <property type="match status" value="1"/>
</dbReference>
<keyword evidence="4" id="KW-1185">Reference proteome</keyword>
<reference evidence="3 4" key="1">
    <citation type="submission" date="2012-06" db="EMBL/GenBank/DDBJ databases">
        <title>Finished chromosome of genome of Crinalium epipsammum PCC 9333.</title>
        <authorList>
            <consortium name="US DOE Joint Genome Institute"/>
            <person name="Gugger M."/>
            <person name="Coursin T."/>
            <person name="Rippka R."/>
            <person name="Tandeau De Marsac N."/>
            <person name="Huntemann M."/>
            <person name="Wei C.-L."/>
            <person name="Han J."/>
            <person name="Detter J.C."/>
            <person name="Han C."/>
            <person name="Tapia R."/>
            <person name="Davenport K."/>
            <person name="Daligault H."/>
            <person name="Erkkila T."/>
            <person name="Gu W."/>
            <person name="Munk A.C.C."/>
            <person name="Teshima H."/>
            <person name="Xu Y."/>
            <person name="Chain P."/>
            <person name="Chen A."/>
            <person name="Krypides N."/>
            <person name="Mavromatis K."/>
            <person name="Markowitz V."/>
            <person name="Szeto E."/>
            <person name="Ivanova N."/>
            <person name="Mikhailova N."/>
            <person name="Ovchinnikova G."/>
            <person name="Pagani I."/>
            <person name="Pati A."/>
            <person name="Goodwin L."/>
            <person name="Peters L."/>
            <person name="Pitluck S."/>
            <person name="Woyke T."/>
            <person name="Kerfeld C."/>
        </authorList>
    </citation>
    <scope>NUCLEOTIDE SEQUENCE [LARGE SCALE GENOMIC DNA]</scope>
    <source>
        <strain evidence="3 4">PCC 9333</strain>
    </source>
</reference>